<proteinExistence type="predicted"/>
<evidence type="ECO:0000313" key="2">
    <source>
        <dbReference type="Proteomes" id="UP000762676"/>
    </source>
</evidence>
<evidence type="ECO:0008006" key="3">
    <source>
        <dbReference type="Google" id="ProtNLM"/>
    </source>
</evidence>
<reference evidence="1 2" key="1">
    <citation type="journal article" date="2021" name="Elife">
        <title>Chloroplast acquisition without the gene transfer in kleptoplastic sea slugs, Plakobranchus ocellatus.</title>
        <authorList>
            <person name="Maeda T."/>
            <person name="Takahashi S."/>
            <person name="Yoshida T."/>
            <person name="Shimamura S."/>
            <person name="Takaki Y."/>
            <person name="Nagai Y."/>
            <person name="Toyoda A."/>
            <person name="Suzuki Y."/>
            <person name="Arimoto A."/>
            <person name="Ishii H."/>
            <person name="Satoh N."/>
            <person name="Nishiyama T."/>
            <person name="Hasebe M."/>
            <person name="Maruyama T."/>
            <person name="Minagawa J."/>
            <person name="Obokata J."/>
            <person name="Shigenobu S."/>
        </authorList>
    </citation>
    <scope>NUCLEOTIDE SEQUENCE [LARGE SCALE GENOMIC DNA]</scope>
</reference>
<name>A0AAV4EPZ1_9GAST</name>
<sequence>MKKIVQGLRVRKRSLLSGLCFLTLVYAAVQFYIQDDYSPLQLLSSVENEASRLLRFISQPHIHCNDSLATGNSSRWLICLDAEKGVPSLRSDDRRSIVYSVG</sequence>
<keyword evidence="2" id="KW-1185">Reference proteome</keyword>
<dbReference type="EMBL" id="BMAT01007347">
    <property type="protein sequence ID" value="GFR62561.1"/>
    <property type="molecule type" value="Genomic_DNA"/>
</dbReference>
<gene>
    <name evidence="1" type="ORF">ElyMa_003584600</name>
</gene>
<comment type="caution">
    <text evidence="1">The sequence shown here is derived from an EMBL/GenBank/DDBJ whole genome shotgun (WGS) entry which is preliminary data.</text>
</comment>
<evidence type="ECO:0000313" key="1">
    <source>
        <dbReference type="EMBL" id="GFR62561.1"/>
    </source>
</evidence>
<protein>
    <recommendedName>
        <fullName evidence="3">SREBP regulating gene protein</fullName>
    </recommendedName>
</protein>
<dbReference type="Proteomes" id="UP000762676">
    <property type="component" value="Unassembled WGS sequence"/>
</dbReference>
<organism evidence="1 2">
    <name type="scientific">Elysia marginata</name>
    <dbReference type="NCBI Taxonomy" id="1093978"/>
    <lineage>
        <taxon>Eukaryota</taxon>
        <taxon>Metazoa</taxon>
        <taxon>Spiralia</taxon>
        <taxon>Lophotrochozoa</taxon>
        <taxon>Mollusca</taxon>
        <taxon>Gastropoda</taxon>
        <taxon>Heterobranchia</taxon>
        <taxon>Euthyneura</taxon>
        <taxon>Panpulmonata</taxon>
        <taxon>Sacoglossa</taxon>
        <taxon>Placobranchoidea</taxon>
        <taxon>Plakobranchidae</taxon>
        <taxon>Elysia</taxon>
    </lineage>
</organism>
<accession>A0AAV4EPZ1</accession>
<dbReference type="AlphaFoldDB" id="A0AAV4EPZ1"/>